<evidence type="ECO:0000256" key="1">
    <source>
        <dbReference type="SAM" id="MobiDB-lite"/>
    </source>
</evidence>
<proteinExistence type="predicted"/>
<sequence length="271" mass="30112">MINRWDFRILWTLFVVGLSRKAGSAAQSEMSIPGHAGDDTINTEPGLGHYRRRGHRPPSFRCTIVAAQIGGRDEMLNRSGAENYFSGYGSRVIELPMDLRGRPVVIEAWGWIASLGFEVVGVTEPRGRYTEKFAGSSGIGRERAHILLEPGQCESVRIMRGWRMRGRWKIRFLDAMSVGPLPQKVKGGASRFFQCPAPGTRLAVEFGDAGGRLGIYNEKGRCIRVLAGRDHRFDDVVVVPDVKGVLSVEGPELKWGSMTDWSLRIEDSAPR</sequence>
<accession>D9WZB9</accession>
<reference evidence="3" key="1">
    <citation type="submission" date="2009-02" db="EMBL/GenBank/DDBJ databases">
        <title>Annotation of Streptomyces viridochromogenes strain DSM 40736.</title>
        <authorList>
            <consortium name="The Broad Institute Genome Sequencing Platform"/>
            <consortium name="Broad Institute Microbial Sequencing Center"/>
            <person name="Fischbach M."/>
            <person name="Godfrey P."/>
            <person name="Ward D."/>
            <person name="Young S."/>
            <person name="Zeng Q."/>
            <person name="Koehrsen M."/>
            <person name="Alvarado L."/>
            <person name="Berlin A.M."/>
            <person name="Bochicchio J."/>
            <person name="Borenstein D."/>
            <person name="Chapman S.B."/>
            <person name="Chen Z."/>
            <person name="Engels R."/>
            <person name="Freedman E."/>
            <person name="Gellesch M."/>
            <person name="Goldberg J."/>
            <person name="Griggs A."/>
            <person name="Gujja S."/>
            <person name="Heilman E.R."/>
            <person name="Heiman D.I."/>
            <person name="Hepburn T.A."/>
            <person name="Howarth C."/>
            <person name="Jen D."/>
            <person name="Larson L."/>
            <person name="Lewis B."/>
            <person name="Mehta T."/>
            <person name="Park D."/>
            <person name="Pearson M."/>
            <person name="Richards J."/>
            <person name="Roberts A."/>
            <person name="Saif S."/>
            <person name="Shea T.D."/>
            <person name="Shenoy N."/>
            <person name="Sisk P."/>
            <person name="Stolte C."/>
            <person name="Sykes S.N."/>
            <person name="Thomson T."/>
            <person name="Walk T."/>
            <person name="White J."/>
            <person name="Yandava C."/>
            <person name="Straight P."/>
            <person name="Clardy J."/>
            <person name="Hung D."/>
            <person name="Kolter R."/>
            <person name="Mekalanos J."/>
            <person name="Walker S."/>
            <person name="Walsh C.T."/>
            <person name="Wieland-Brown L.C."/>
            <person name="Haas B."/>
            <person name="Nusbaum C."/>
            <person name="Birren B."/>
        </authorList>
    </citation>
    <scope>NUCLEOTIDE SEQUENCE [LARGE SCALE GENOMIC DNA]</scope>
    <source>
        <strain evidence="3">DSM 40736 / JCM 4977 / BCRC 1201 / Tue 494</strain>
    </source>
</reference>
<evidence type="ECO:0000313" key="2">
    <source>
        <dbReference type="EMBL" id="EFL35422.1"/>
    </source>
</evidence>
<name>D9WZB9_STRVT</name>
<dbReference type="Proteomes" id="UP000004184">
    <property type="component" value="Unassembled WGS sequence"/>
</dbReference>
<dbReference type="AlphaFoldDB" id="D9WZB9"/>
<feature type="region of interest" description="Disordered" evidence="1">
    <location>
        <begin position="28"/>
        <end position="55"/>
    </location>
</feature>
<gene>
    <name evidence="2" type="ORF">SSQG_05940</name>
</gene>
<keyword evidence="3" id="KW-1185">Reference proteome</keyword>
<evidence type="ECO:0000313" key="3">
    <source>
        <dbReference type="Proteomes" id="UP000004184"/>
    </source>
</evidence>
<dbReference type="EMBL" id="GG657757">
    <property type="protein sequence ID" value="EFL35422.1"/>
    <property type="molecule type" value="Genomic_DNA"/>
</dbReference>
<dbReference type="HOGENOM" id="CLU_1026455_0_0_11"/>
<protein>
    <submittedName>
        <fullName evidence="2">Predicted protein</fullName>
    </submittedName>
</protein>
<organism evidence="2 3">
    <name type="scientific">Streptomyces viridochromogenes (strain DSM 40736 / JCM 4977 / BCRC 1201 / Tue 494)</name>
    <dbReference type="NCBI Taxonomy" id="591159"/>
    <lineage>
        <taxon>Bacteria</taxon>
        <taxon>Bacillati</taxon>
        <taxon>Actinomycetota</taxon>
        <taxon>Actinomycetes</taxon>
        <taxon>Kitasatosporales</taxon>
        <taxon>Streptomycetaceae</taxon>
        <taxon>Streptomyces</taxon>
    </lineage>
</organism>